<gene>
    <name evidence="1" type="ORF">FBU59_004005</name>
</gene>
<evidence type="ECO:0000313" key="1">
    <source>
        <dbReference type="EMBL" id="KAJ1939787.1"/>
    </source>
</evidence>
<reference evidence="1" key="1">
    <citation type="submission" date="2022-07" db="EMBL/GenBank/DDBJ databases">
        <title>Phylogenomic reconstructions and comparative analyses of Kickxellomycotina fungi.</title>
        <authorList>
            <person name="Reynolds N.K."/>
            <person name="Stajich J.E."/>
            <person name="Barry K."/>
            <person name="Grigoriev I.V."/>
            <person name="Crous P."/>
            <person name="Smith M.E."/>
        </authorList>
    </citation>
    <scope>NUCLEOTIDE SEQUENCE</scope>
    <source>
        <strain evidence="1">NRRL 5244</strain>
    </source>
</reference>
<dbReference type="Proteomes" id="UP001150603">
    <property type="component" value="Unassembled WGS sequence"/>
</dbReference>
<accession>A0ACC1J6W3</accession>
<sequence length="612" mass="67661">MLHELDDILKNHSGADFIARLLDEETKMGALSDSVLLNNTSTAPDDVKELVLDIYDKLSTSLGEPGAQNYIHMLQSQYLLVGATLFDLARVFGASQTERVEGVLDRLCGNAPWLLSEIEAAYDLLMEQLTGFERAFADPAQTGSLERICRSLQLQLGIAQSWHGLAEVCIAAVMVLAQDKQCLLRLSRVYGTVTSVVVGLEHKAMDAGDKEIYGRVVEVAKKVKWQWCSLAFHICQLLLDPVGEQAKHRKVNAGLSVASGSAVFMELLDSMETRFTELVPFANAPILFDIEFGFGLRPMLRHAAESSDDFDEAQIDYIVMSIDQLVDMSDPLYRYGLASLQQRILDAQAPVVGDEQEADARWVSGDDTEATAADNTIGAEAVLQVQELIPDLGAGFVRACLAYYDLNPEAVIMAILEDNLPPSLADLDRTMADTPVASTVAPTPGIPSTATSIADESAADSDVPATEHSALDTRRNIFDNDEFDIFRRNTLDWSRVHRKKADEQTDINAGDMAVKSRIMEIVQRIEEDDEYDDTYDDTVQDNAVNDAQDADDFVDANKRRGMPEPAAHKGDDVPADPTRAWEQVLVRQFITDPSVFERKREARTSKARQNLR</sequence>
<keyword evidence="2" id="KW-1185">Reference proteome</keyword>
<protein>
    <submittedName>
        <fullName evidence="1">Uncharacterized protein</fullName>
    </submittedName>
</protein>
<name>A0ACC1J6W3_9FUNG</name>
<comment type="caution">
    <text evidence="1">The sequence shown here is derived from an EMBL/GenBank/DDBJ whole genome shotgun (WGS) entry which is preliminary data.</text>
</comment>
<evidence type="ECO:0000313" key="2">
    <source>
        <dbReference type="Proteomes" id="UP001150603"/>
    </source>
</evidence>
<feature type="non-terminal residue" evidence="1">
    <location>
        <position position="612"/>
    </location>
</feature>
<dbReference type="EMBL" id="JANBPW010002734">
    <property type="protein sequence ID" value="KAJ1939787.1"/>
    <property type="molecule type" value="Genomic_DNA"/>
</dbReference>
<proteinExistence type="predicted"/>
<organism evidence="1 2">
    <name type="scientific">Linderina macrospora</name>
    <dbReference type="NCBI Taxonomy" id="4868"/>
    <lineage>
        <taxon>Eukaryota</taxon>
        <taxon>Fungi</taxon>
        <taxon>Fungi incertae sedis</taxon>
        <taxon>Zoopagomycota</taxon>
        <taxon>Kickxellomycotina</taxon>
        <taxon>Kickxellomycetes</taxon>
        <taxon>Kickxellales</taxon>
        <taxon>Kickxellaceae</taxon>
        <taxon>Linderina</taxon>
    </lineage>
</organism>